<keyword evidence="5" id="KW-0694">RNA-binding</keyword>
<dbReference type="Pfam" id="PF03291">
    <property type="entry name" value="mRNA_G-N7_MeTrfase"/>
    <property type="match status" value="1"/>
</dbReference>
<evidence type="ECO:0000313" key="10">
    <source>
        <dbReference type="Proteomes" id="UP001419268"/>
    </source>
</evidence>
<dbReference type="InterPro" id="IPR004971">
    <property type="entry name" value="mRNA_G-N7_MeTrfase_dom"/>
</dbReference>
<keyword evidence="6" id="KW-0506">mRNA capping</keyword>
<dbReference type="EC" id="2.1.1.56" evidence="1"/>
<dbReference type="Proteomes" id="UP001419268">
    <property type="component" value="Unassembled WGS sequence"/>
</dbReference>
<dbReference type="PANTHER" id="PTHR12189">
    <property type="entry name" value="MRNA GUANINE-7- METHYLTRANSFERASE"/>
    <property type="match status" value="1"/>
</dbReference>
<dbReference type="PANTHER" id="PTHR12189:SF3">
    <property type="entry name" value="MRNA (GUANINE-N(7))-METHYLTRANSFERASE"/>
    <property type="match status" value="1"/>
</dbReference>
<evidence type="ECO:0000256" key="4">
    <source>
        <dbReference type="ARBA" id="ARBA00022691"/>
    </source>
</evidence>
<organism evidence="9 10">
    <name type="scientific">Stephania cephalantha</name>
    <dbReference type="NCBI Taxonomy" id="152367"/>
    <lineage>
        <taxon>Eukaryota</taxon>
        <taxon>Viridiplantae</taxon>
        <taxon>Streptophyta</taxon>
        <taxon>Embryophyta</taxon>
        <taxon>Tracheophyta</taxon>
        <taxon>Spermatophyta</taxon>
        <taxon>Magnoliopsida</taxon>
        <taxon>Ranunculales</taxon>
        <taxon>Menispermaceae</taxon>
        <taxon>Menispermoideae</taxon>
        <taxon>Cissampelideae</taxon>
        <taxon>Stephania</taxon>
    </lineage>
</organism>
<comment type="catalytic activity">
    <reaction evidence="7">
        <text>a 5'-end (5'-triphosphoguanosine)-ribonucleoside in mRNA + S-adenosyl-L-methionine = a 5'-end (N(7)-methyl 5'-triphosphoguanosine)-ribonucleoside in mRNA + S-adenosyl-L-homocysteine</text>
        <dbReference type="Rhea" id="RHEA:67008"/>
        <dbReference type="Rhea" id="RHEA-COMP:17166"/>
        <dbReference type="Rhea" id="RHEA-COMP:17167"/>
        <dbReference type="ChEBI" id="CHEBI:57856"/>
        <dbReference type="ChEBI" id="CHEBI:59789"/>
        <dbReference type="ChEBI" id="CHEBI:156461"/>
        <dbReference type="ChEBI" id="CHEBI:167617"/>
        <dbReference type="EC" id="2.1.1.56"/>
    </reaction>
</comment>
<dbReference type="AlphaFoldDB" id="A0AAP0KV09"/>
<dbReference type="InterPro" id="IPR039753">
    <property type="entry name" value="RG7MT1"/>
</dbReference>
<accession>A0AAP0KV09</accession>
<sequence length="430" mass="48361">MFVASESATSCRRSSEYSSGVKVWKLVWGAQGGKKMRAMSSSSSSFGWQCPRTTDSPHHRLYEFSTTSLINIFSSPYASVCDLYCGPRPNSDYWDDPQIGHYIGIGSYIISNIQQLISSYTLLSSLPCFADASSSLINHALDVWESQRKPYTAQFLQADPCAENLESLLRDKGVPVDIVCCMQHLRLCFETEERAKRLLLNVSSMLKPGGYFFGITPDSSTIWAKYQKMVEASHNKGGGLKANLVPNCIRSENYMITFEVEEEKFPLFGKKYQLKFANDFTSESHCLVHFPSLIRLAREAGLEFVEMQNLTEFYDDNRALLAGRLLNAGPNFVDPRGRLLPRSFDILGLYTTFIFQKPDPDLAPPLLTPTMDDEYHMQEDEWQENNWGHHMPATSVEKKIHVEPSMPIDASIPVAAKGILGPGPAELRFS</sequence>
<feature type="domain" description="MRNA cap 0 methyltransferase" evidence="8">
    <location>
        <begin position="53"/>
        <end position="358"/>
    </location>
</feature>
<keyword evidence="6" id="KW-0507">mRNA processing</keyword>
<protein>
    <recommendedName>
        <fullName evidence="1">mRNA (guanine-N(7))-methyltransferase</fullName>
        <ecNumber evidence="1">2.1.1.56</ecNumber>
    </recommendedName>
</protein>
<gene>
    <name evidence="9" type="ORF">Scep_005339</name>
</gene>
<keyword evidence="2" id="KW-0489">Methyltransferase</keyword>
<dbReference type="GO" id="GO:0003723">
    <property type="term" value="F:RNA binding"/>
    <property type="evidence" value="ECO:0007669"/>
    <property type="project" value="UniProtKB-KW"/>
</dbReference>
<evidence type="ECO:0000256" key="3">
    <source>
        <dbReference type="ARBA" id="ARBA00022679"/>
    </source>
</evidence>
<evidence type="ECO:0000256" key="2">
    <source>
        <dbReference type="ARBA" id="ARBA00022603"/>
    </source>
</evidence>
<reference evidence="9 10" key="1">
    <citation type="submission" date="2024-01" db="EMBL/GenBank/DDBJ databases">
        <title>Genome assemblies of Stephania.</title>
        <authorList>
            <person name="Yang L."/>
        </authorList>
    </citation>
    <scope>NUCLEOTIDE SEQUENCE [LARGE SCALE GENOMIC DNA]</scope>
    <source>
        <strain evidence="9">JXDWG</strain>
        <tissue evidence="9">Leaf</tissue>
    </source>
</reference>
<dbReference type="Gene3D" id="3.40.50.150">
    <property type="entry name" value="Vaccinia Virus protein VP39"/>
    <property type="match status" value="1"/>
</dbReference>
<dbReference type="SUPFAM" id="SSF53335">
    <property type="entry name" value="S-adenosyl-L-methionine-dependent methyltransferases"/>
    <property type="match status" value="1"/>
</dbReference>
<dbReference type="GO" id="GO:0005634">
    <property type="term" value="C:nucleus"/>
    <property type="evidence" value="ECO:0007669"/>
    <property type="project" value="TreeGrafter"/>
</dbReference>
<evidence type="ECO:0000256" key="7">
    <source>
        <dbReference type="ARBA" id="ARBA00044712"/>
    </source>
</evidence>
<name>A0AAP0KV09_9MAGN</name>
<evidence type="ECO:0000256" key="5">
    <source>
        <dbReference type="ARBA" id="ARBA00022884"/>
    </source>
</evidence>
<dbReference type="PROSITE" id="PS51562">
    <property type="entry name" value="RNA_CAP0_MT"/>
    <property type="match status" value="1"/>
</dbReference>
<keyword evidence="3" id="KW-0808">Transferase</keyword>
<keyword evidence="4" id="KW-0949">S-adenosyl-L-methionine</keyword>
<comment type="caution">
    <text evidence="9">The sequence shown here is derived from an EMBL/GenBank/DDBJ whole genome shotgun (WGS) entry which is preliminary data.</text>
</comment>
<evidence type="ECO:0000259" key="8">
    <source>
        <dbReference type="PROSITE" id="PS51562"/>
    </source>
</evidence>
<evidence type="ECO:0000313" key="9">
    <source>
        <dbReference type="EMBL" id="KAK9158765.1"/>
    </source>
</evidence>
<evidence type="ECO:0000256" key="6">
    <source>
        <dbReference type="ARBA" id="ARBA00023042"/>
    </source>
</evidence>
<dbReference type="InterPro" id="IPR029063">
    <property type="entry name" value="SAM-dependent_MTases_sf"/>
</dbReference>
<dbReference type="GO" id="GO:0004482">
    <property type="term" value="F:mRNA 5'-cap (guanine-N7-)-methyltransferase activity"/>
    <property type="evidence" value="ECO:0007669"/>
    <property type="project" value="UniProtKB-EC"/>
</dbReference>
<dbReference type="EMBL" id="JBBNAG010000002">
    <property type="protein sequence ID" value="KAK9158765.1"/>
    <property type="molecule type" value="Genomic_DNA"/>
</dbReference>
<evidence type="ECO:0000256" key="1">
    <source>
        <dbReference type="ARBA" id="ARBA00011926"/>
    </source>
</evidence>
<keyword evidence="10" id="KW-1185">Reference proteome</keyword>
<proteinExistence type="predicted"/>